<evidence type="ECO:0000256" key="2">
    <source>
        <dbReference type="ARBA" id="ARBA00023295"/>
    </source>
</evidence>
<dbReference type="GO" id="GO:0004553">
    <property type="term" value="F:hydrolase activity, hydrolyzing O-glycosyl compounds"/>
    <property type="evidence" value="ECO:0007669"/>
    <property type="project" value="InterPro"/>
</dbReference>
<accession>A0AAE4AQW1</accession>
<organism evidence="5 6">
    <name type="scientific">Oligosphaera ethanolica</name>
    <dbReference type="NCBI Taxonomy" id="760260"/>
    <lineage>
        <taxon>Bacteria</taxon>
        <taxon>Pseudomonadati</taxon>
        <taxon>Lentisphaerota</taxon>
        <taxon>Oligosphaeria</taxon>
        <taxon>Oligosphaerales</taxon>
        <taxon>Oligosphaeraceae</taxon>
        <taxon>Oligosphaera</taxon>
    </lineage>
</organism>
<reference evidence="5" key="1">
    <citation type="submission" date="2023-07" db="EMBL/GenBank/DDBJ databases">
        <title>Genomic Encyclopedia of Type Strains, Phase IV (KMG-IV): sequencing the most valuable type-strain genomes for metagenomic binning, comparative biology and taxonomic classification.</title>
        <authorList>
            <person name="Goeker M."/>
        </authorList>
    </citation>
    <scope>NUCLEOTIDE SEQUENCE</scope>
    <source>
        <strain evidence="5">DSM 24202</strain>
    </source>
</reference>
<keyword evidence="2" id="KW-0326">Glycosidase</keyword>
<gene>
    <name evidence="5" type="ORF">J3R75_002894</name>
</gene>
<dbReference type="RefSeq" id="WP_307262677.1">
    <property type="nucleotide sequence ID" value="NZ_JAUSVL010000001.1"/>
</dbReference>
<feature type="domain" description="Glycoside hydrolase family 5" evidence="3">
    <location>
        <begin position="104"/>
        <end position="369"/>
    </location>
</feature>
<name>A0AAE4AQW1_9BACT</name>
<dbReference type="SUPFAM" id="SSF51445">
    <property type="entry name" value="(Trans)glycosidases"/>
    <property type="match status" value="1"/>
</dbReference>
<feature type="domain" description="Bacterial repeat" evidence="4">
    <location>
        <begin position="475"/>
        <end position="544"/>
    </location>
</feature>
<dbReference type="PANTHER" id="PTHR34142">
    <property type="entry name" value="ENDO-BETA-1,4-GLUCANASE A"/>
    <property type="match status" value="1"/>
</dbReference>
<dbReference type="Pfam" id="PF18998">
    <property type="entry name" value="Flg_new_2"/>
    <property type="match status" value="1"/>
</dbReference>
<dbReference type="PANTHER" id="PTHR34142:SF1">
    <property type="entry name" value="GLYCOSIDE HYDROLASE FAMILY 5 DOMAIN-CONTAINING PROTEIN"/>
    <property type="match status" value="1"/>
</dbReference>
<dbReference type="InterPro" id="IPR017853">
    <property type="entry name" value="GH"/>
</dbReference>
<dbReference type="Gene3D" id="3.20.20.80">
    <property type="entry name" value="Glycosidases"/>
    <property type="match status" value="1"/>
</dbReference>
<dbReference type="GO" id="GO:0009251">
    <property type="term" value="P:glucan catabolic process"/>
    <property type="evidence" value="ECO:0007669"/>
    <property type="project" value="TreeGrafter"/>
</dbReference>
<evidence type="ECO:0000259" key="4">
    <source>
        <dbReference type="Pfam" id="PF18998"/>
    </source>
</evidence>
<dbReference type="InterPro" id="IPR001547">
    <property type="entry name" value="Glyco_hydro_5"/>
</dbReference>
<protein>
    <submittedName>
        <fullName evidence="5">Aryl-phospho-beta-D-glucosidase BglC (GH1 family)</fullName>
    </submittedName>
</protein>
<dbReference type="PROSITE" id="PS00659">
    <property type="entry name" value="GLYCOSYL_HYDROL_F5"/>
    <property type="match status" value="1"/>
</dbReference>
<dbReference type="Pfam" id="PF00150">
    <property type="entry name" value="Cellulase"/>
    <property type="match status" value="1"/>
</dbReference>
<dbReference type="AlphaFoldDB" id="A0AAE4AQW1"/>
<evidence type="ECO:0000313" key="6">
    <source>
        <dbReference type="Proteomes" id="UP001238163"/>
    </source>
</evidence>
<keyword evidence="1" id="KW-0378">Hydrolase</keyword>
<sequence>MKSPVQTRLGSLSLLVFIVALPIILAQPAATIVAPSPQITSAQSITSSLDSNNQPPALANSVAKRPIPANAHRALPLRISRAASRNAILAMRGINLCGAEFGQSSLPGIYNRDYIYPDEATIEYFLSHGMHTIRLPFRWERLQRTLGDELDAEELNRLEPTVRFIINSGGRVILDPHNFARYHDKVISSEDVTIEHFADFWQRLAERFKNDDRVIFGLVNEPHDMPVATWLDAANAAITAIRQTGANNLILVPGGNWTSAFSWFNDWGDGANADIMDGVVDPADNFAFEVHLYFDADNSGTSTAVVSPTIGPDRLAPFAQWCRENNFRAFLGEVGAPNSTDGLTALTNTLAYLQNEAQDVFLGWTYWAAGPWWPYDHLFVIQPANPADPDDKPRAQLAEMLPFLPASHRVLFELAPHGTHNGGGALQQFIEDGKAATAPTLQTPPEWTFTGWDNPLDNVTTDLLLTAIYAATTFTLTYTAGDNGSIDGLPQVVQQVPYGQQGQPVTAVPANGYRFHRWSDGLDTPTRSDANITTNLSVSAEFAPEPKVPAITWPAPIDVIYGSMLSAEQLNAAASTPGAFVYDPPAGTLLAAGTHTLHVAFTPDDPENWTPNATTVNLTVRPGARMQLQLSWNSDNESIILHFGETPSAENGMDSWDRAAEPAQKAYFCRYLVEQSAQPLQTDIRPVPNNGITRWRLILDGTGRRDDDVTLTCDIRAADNTRAVFLQRLADEQPIGSMIDLRNTSDGSLAIDATSQWELAYAAPATTGYTMHLNAEWNLLGMPMMTTAHTAAQVYAQLSANNVTDLWYWNDGCFRRQRGDTPLLPEKGYWAYSPTDTDIGPIPGIPADGVVLLKPGWNLFSPPQNCSFAPPTGLTTAALLNKASTFAPLRPNTPLLTGHAYWFFLSDDHPRTLAFDQ</sequence>
<dbReference type="InterPro" id="IPR044060">
    <property type="entry name" value="Bacterial_rp_domain"/>
</dbReference>
<dbReference type="Proteomes" id="UP001238163">
    <property type="component" value="Unassembled WGS sequence"/>
</dbReference>
<evidence type="ECO:0000313" key="5">
    <source>
        <dbReference type="EMBL" id="MDQ0290787.1"/>
    </source>
</evidence>
<dbReference type="EMBL" id="JAUSVL010000001">
    <property type="protein sequence ID" value="MDQ0290787.1"/>
    <property type="molecule type" value="Genomic_DNA"/>
</dbReference>
<comment type="caution">
    <text evidence="5">The sequence shown here is derived from an EMBL/GenBank/DDBJ whole genome shotgun (WGS) entry which is preliminary data.</text>
</comment>
<proteinExistence type="predicted"/>
<keyword evidence="6" id="KW-1185">Reference proteome</keyword>
<dbReference type="InterPro" id="IPR018087">
    <property type="entry name" value="Glyco_hydro_5_CS"/>
</dbReference>
<evidence type="ECO:0000259" key="3">
    <source>
        <dbReference type="Pfam" id="PF00150"/>
    </source>
</evidence>
<evidence type="ECO:0000256" key="1">
    <source>
        <dbReference type="ARBA" id="ARBA00022801"/>
    </source>
</evidence>